<dbReference type="Gene3D" id="3.80.10.10">
    <property type="entry name" value="Ribonuclease Inhibitor"/>
    <property type="match status" value="1"/>
</dbReference>
<name>A0A8H7PG11_9FUNG</name>
<dbReference type="AlphaFoldDB" id="A0A8H7PG11"/>
<evidence type="ECO:0000313" key="2">
    <source>
        <dbReference type="Proteomes" id="UP000612746"/>
    </source>
</evidence>
<dbReference type="InterPro" id="IPR032675">
    <property type="entry name" value="LRR_dom_sf"/>
</dbReference>
<dbReference type="OrthoDB" id="10338424at2759"/>
<protein>
    <submittedName>
        <fullName evidence="1">Uncharacterized protein</fullName>
    </submittedName>
</protein>
<keyword evidence="2" id="KW-1185">Reference proteome</keyword>
<gene>
    <name evidence="1" type="ORF">INT44_002651</name>
</gene>
<evidence type="ECO:0000313" key="1">
    <source>
        <dbReference type="EMBL" id="KAG2172636.1"/>
    </source>
</evidence>
<dbReference type="EMBL" id="JAEPRA010000022">
    <property type="protein sequence ID" value="KAG2172636.1"/>
    <property type="molecule type" value="Genomic_DNA"/>
</dbReference>
<dbReference type="SUPFAM" id="SSF52047">
    <property type="entry name" value="RNI-like"/>
    <property type="match status" value="1"/>
</dbReference>
<dbReference type="Proteomes" id="UP000612746">
    <property type="component" value="Unassembled WGS sequence"/>
</dbReference>
<accession>A0A8H7PG11</accession>
<proteinExistence type="predicted"/>
<organism evidence="1 2">
    <name type="scientific">Umbelopsis vinacea</name>
    <dbReference type="NCBI Taxonomy" id="44442"/>
    <lineage>
        <taxon>Eukaryota</taxon>
        <taxon>Fungi</taxon>
        <taxon>Fungi incertae sedis</taxon>
        <taxon>Mucoromycota</taxon>
        <taxon>Mucoromycotina</taxon>
        <taxon>Umbelopsidomycetes</taxon>
        <taxon>Umbelopsidales</taxon>
        <taxon>Umbelopsidaceae</taxon>
        <taxon>Umbelopsis</taxon>
    </lineage>
</organism>
<comment type="caution">
    <text evidence="1">The sequence shown here is derived from an EMBL/GenBank/DDBJ whole genome shotgun (WGS) entry which is preliminary data.</text>
</comment>
<reference evidence="1" key="1">
    <citation type="submission" date="2020-12" db="EMBL/GenBank/DDBJ databases">
        <title>Metabolic potential, ecology and presence of endohyphal bacteria is reflected in genomic diversity of Mucoromycotina.</title>
        <authorList>
            <person name="Muszewska A."/>
            <person name="Okrasinska A."/>
            <person name="Steczkiewicz K."/>
            <person name="Drgas O."/>
            <person name="Orlowska M."/>
            <person name="Perlinska-Lenart U."/>
            <person name="Aleksandrzak-Piekarczyk T."/>
            <person name="Szatraj K."/>
            <person name="Zielenkiewicz U."/>
            <person name="Pilsyk S."/>
            <person name="Malc E."/>
            <person name="Mieczkowski P."/>
            <person name="Kruszewska J.S."/>
            <person name="Biernat P."/>
            <person name="Pawlowska J."/>
        </authorList>
    </citation>
    <scope>NUCLEOTIDE SEQUENCE</scope>
    <source>
        <strain evidence="1">WA0000051536</strain>
    </source>
</reference>
<sequence>MDLRIRYSSYYCYLPPLSKLASMTPNVHTVYVRDSRALVTALSAFDYASKWPKLKTLGLSSPAYHLSSNTINFISVLSRLQHLDIVYAYSFPEYILPLSPIKLKLQSLKISIFNQLQYEGAKVMIECCRDTLNTLVISWEVTASSHPPLTLDNLILGLPNLKILGLTYSFHSKFTISSFGNQLEELEIHVNKARREQLEVLIGDVLKKTSNLKTLSFGTKVSPFVEDIPMVIQSNIATLQNLYLSCNSGNDLVTSLIAMGIRTDNLSTLSFECMNFNDYMVRSLASIFPKLEYMDLTRGRLSLDQPWITNDSISLFRYLKGINAKTMFSQLVDPSRYNFAKYDIERLSIIPATYI</sequence>